<dbReference type="Proteomes" id="UP000078046">
    <property type="component" value="Unassembled WGS sequence"/>
</dbReference>
<proteinExistence type="predicted"/>
<dbReference type="InterPro" id="IPR036875">
    <property type="entry name" value="Znf_CCHC_sf"/>
</dbReference>
<gene>
    <name evidence="3" type="ORF">A3Q56_04872</name>
</gene>
<dbReference type="OrthoDB" id="5829636at2759"/>
<dbReference type="AlphaFoldDB" id="A0A177B1A0"/>
<dbReference type="SUPFAM" id="SSF57756">
    <property type="entry name" value="Retrovirus zinc finger-like domains"/>
    <property type="match status" value="1"/>
</dbReference>
<dbReference type="PROSITE" id="PS50158">
    <property type="entry name" value="ZF_CCHC"/>
    <property type="match status" value="1"/>
</dbReference>
<evidence type="ECO:0000313" key="4">
    <source>
        <dbReference type="Proteomes" id="UP000078046"/>
    </source>
</evidence>
<protein>
    <recommendedName>
        <fullName evidence="2">CCHC-type domain-containing protein</fullName>
    </recommendedName>
</protein>
<keyword evidence="4" id="KW-1185">Reference proteome</keyword>
<dbReference type="GO" id="GO:0003676">
    <property type="term" value="F:nucleic acid binding"/>
    <property type="evidence" value="ECO:0007669"/>
    <property type="project" value="InterPro"/>
</dbReference>
<organism evidence="3 4">
    <name type="scientific">Intoshia linei</name>
    <dbReference type="NCBI Taxonomy" id="1819745"/>
    <lineage>
        <taxon>Eukaryota</taxon>
        <taxon>Metazoa</taxon>
        <taxon>Spiralia</taxon>
        <taxon>Lophotrochozoa</taxon>
        <taxon>Mesozoa</taxon>
        <taxon>Orthonectida</taxon>
        <taxon>Rhopaluridae</taxon>
        <taxon>Intoshia</taxon>
    </lineage>
</organism>
<evidence type="ECO:0000259" key="2">
    <source>
        <dbReference type="PROSITE" id="PS50158"/>
    </source>
</evidence>
<evidence type="ECO:0000313" key="3">
    <source>
        <dbReference type="EMBL" id="OAF67411.1"/>
    </source>
</evidence>
<sequence length="253" mass="29607">MLIKSSKVEFTYKNEVIFFATKQLKDESIQEFCSRLKNLTLEISWCQIETNRHICNVLKVNFLRCNLLPIEYWKNEKLNTIVSILTNIPVSNVIPKSIHFADIRCFKCNNRGHIAPRCKIKTTNKATKSDNYRFTKSTQNSVDGEFDDTQKVPIGQIADRLGRSYNCIKNYLLRSKLYIRGGGRPQLLDDRTKRHICLELIKYDFPTSARKGNAIKINNKKIELGTGNILRRKEIFIRRPYGCRKYWAKHNEI</sequence>
<reference evidence="3 4" key="1">
    <citation type="submission" date="2016-04" db="EMBL/GenBank/DDBJ databases">
        <title>The genome of Intoshia linei affirms orthonectids as highly simplified spiralians.</title>
        <authorList>
            <person name="Mikhailov K.V."/>
            <person name="Slusarev G.S."/>
            <person name="Nikitin M.A."/>
            <person name="Logacheva M.D."/>
            <person name="Penin A."/>
            <person name="Aleoshin V."/>
            <person name="Panchin Y.V."/>
        </authorList>
    </citation>
    <scope>NUCLEOTIDE SEQUENCE [LARGE SCALE GENOMIC DNA]</scope>
    <source>
        <strain evidence="3">Intl2013</strain>
        <tissue evidence="3">Whole animal</tissue>
    </source>
</reference>
<dbReference type="InterPro" id="IPR001878">
    <property type="entry name" value="Znf_CCHC"/>
</dbReference>
<dbReference type="EMBL" id="LWCA01000667">
    <property type="protein sequence ID" value="OAF67411.1"/>
    <property type="molecule type" value="Genomic_DNA"/>
</dbReference>
<feature type="domain" description="CCHC-type" evidence="2">
    <location>
        <begin position="104"/>
        <end position="119"/>
    </location>
</feature>
<name>A0A177B1A0_9BILA</name>
<keyword evidence="1" id="KW-0862">Zinc</keyword>
<keyword evidence="1" id="KW-0479">Metal-binding</keyword>
<comment type="caution">
    <text evidence="3">The sequence shown here is derived from an EMBL/GenBank/DDBJ whole genome shotgun (WGS) entry which is preliminary data.</text>
</comment>
<evidence type="ECO:0000256" key="1">
    <source>
        <dbReference type="PROSITE-ProRule" id="PRU00047"/>
    </source>
</evidence>
<dbReference type="GO" id="GO:0008270">
    <property type="term" value="F:zinc ion binding"/>
    <property type="evidence" value="ECO:0007669"/>
    <property type="project" value="UniProtKB-KW"/>
</dbReference>
<accession>A0A177B1A0</accession>
<keyword evidence="1" id="KW-0863">Zinc-finger</keyword>